<organism evidence="5 6">
    <name type="scientific">Methanosphaerula palustris (strain ATCC BAA-1556 / DSM 19958 / E1-9c)</name>
    <dbReference type="NCBI Taxonomy" id="521011"/>
    <lineage>
        <taxon>Archaea</taxon>
        <taxon>Methanobacteriati</taxon>
        <taxon>Methanobacteriota</taxon>
        <taxon>Stenosarchaea group</taxon>
        <taxon>Methanomicrobia</taxon>
        <taxon>Methanomicrobiales</taxon>
        <taxon>Methanoregulaceae</taxon>
        <taxon>Methanosphaerula</taxon>
    </lineage>
</organism>
<dbReference type="PANTHER" id="PTHR12814:SF2">
    <property type="entry name" value="RNA-BINDING PROTEIN NOB1"/>
    <property type="match status" value="1"/>
</dbReference>
<dbReference type="GO" id="GO:0004521">
    <property type="term" value="F:RNA endonuclease activity"/>
    <property type="evidence" value="ECO:0007669"/>
    <property type="project" value="TreeGrafter"/>
</dbReference>
<evidence type="ECO:0000259" key="4">
    <source>
        <dbReference type="SMART" id="SM00670"/>
    </source>
</evidence>
<accession>B8GFS8</accession>
<dbReference type="KEGG" id="mpl:Mpal_2697"/>
<keyword evidence="2" id="KW-0479">Metal-binding</keyword>
<dbReference type="OrthoDB" id="27944at2157"/>
<evidence type="ECO:0000256" key="3">
    <source>
        <dbReference type="ARBA" id="ARBA00022801"/>
    </source>
</evidence>
<dbReference type="CDD" id="cd09876">
    <property type="entry name" value="PIN_Nob1-like"/>
    <property type="match status" value="1"/>
</dbReference>
<reference evidence="5 6" key="1">
    <citation type="journal article" date="2015" name="Genome Announc.">
        <title>Complete Genome Sequence of Methanosphaerula palustris E1-9CT, a Hydrogenotrophic Methanogen Isolated from a Minerotrophic Fen Peatland.</title>
        <authorList>
            <person name="Cadillo-Quiroz H."/>
            <person name="Browne P."/>
            <person name="Kyrpides N."/>
            <person name="Woyke T."/>
            <person name="Goodwin L."/>
            <person name="Detter C."/>
            <person name="Yavitt J.B."/>
            <person name="Zinder S.H."/>
        </authorList>
    </citation>
    <scope>NUCLEOTIDE SEQUENCE [LARGE SCALE GENOMIC DNA]</scope>
    <source>
        <strain evidence="6">ATCC BAA-1556 / DSM 19958 / E1-9c</strain>
    </source>
</reference>
<keyword evidence="3" id="KW-0378">Hydrolase</keyword>
<dbReference type="GO" id="GO:0046872">
    <property type="term" value="F:metal ion binding"/>
    <property type="evidence" value="ECO:0007669"/>
    <property type="project" value="UniProtKB-KW"/>
</dbReference>
<protein>
    <submittedName>
        <fullName evidence="5">Nucleotide binding protein PINc</fullName>
    </submittedName>
</protein>
<sequence length="160" mass="17805">MKFVLDASFFFAGAETDRLPRQVNQEMELYTTPEVVDEVKDLSSRCRLEALTEVGLKVMTPSKEACHRVDLAAGVSGDRPVLSPTDISLLSLALDLVAILVTDDFAVQNTAKVVGVATAAIQQRKARYRRWRFRCSGCGRYYDEIGECQVCGAEIKRKLK</sequence>
<dbReference type="Gene3D" id="2.20.28.10">
    <property type="match status" value="1"/>
</dbReference>
<dbReference type="PANTHER" id="PTHR12814">
    <property type="entry name" value="RNA-BINDING PROTEIN NOB1"/>
    <property type="match status" value="1"/>
</dbReference>
<dbReference type="InterPro" id="IPR039907">
    <property type="entry name" value="NOB1"/>
</dbReference>
<dbReference type="EMBL" id="CP001338">
    <property type="protein sequence ID" value="ACL17961.1"/>
    <property type="molecule type" value="Genomic_DNA"/>
</dbReference>
<feature type="domain" description="PIN" evidence="4">
    <location>
        <begin position="1"/>
        <end position="109"/>
    </location>
</feature>
<dbReference type="InterPro" id="IPR029060">
    <property type="entry name" value="PIN-like_dom_sf"/>
</dbReference>
<proteinExistence type="predicted"/>
<evidence type="ECO:0000313" key="6">
    <source>
        <dbReference type="Proteomes" id="UP000002457"/>
    </source>
</evidence>
<evidence type="ECO:0000313" key="5">
    <source>
        <dbReference type="EMBL" id="ACL17961.1"/>
    </source>
</evidence>
<dbReference type="SMART" id="SM00670">
    <property type="entry name" value="PINc"/>
    <property type="match status" value="1"/>
</dbReference>
<dbReference type="AlphaFoldDB" id="B8GFS8"/>
<gene>
    <name evidence="5" type="ordered locus">Mpal_2697</name>
</gene>
<dbReference type="InterPro" id="IPR033411">
    <property type="entry name" value="Ribonuclease_PIN"/>
</dbReference>
<dbReference type="SUPFAM" id="SSF88723">
    <property type="entry name" value="PIN domain-like"/>
    <property type="match status" value="1"/>
</dbReference>
<dbReference type="RefSeq" id="WP_012619280.1">
    <property type="nucleotide sequence ID" value="NC_011832.1"/>
</dbReference>
<keyword evidence="6" id="KW-1185">Reference proteome</keyword>
<dbReference type="GeneID" id="7272519"/>
<dbReference type="GO" id="GO:0030490">
    <property type="term" value="P:maturation of SSU-rRNA"/>
    <property type="evidence" value="ECO:0007669"/>
    <property type="project" value="TreeGrafter"/>
</dbReference>
<dbReference type="Proteomes" id="UP000002457">
    <property type="component" value="Chromosome"/>
</dbReference>
<keyword evidence="1" id="KW-0540">Nuclease</keyword>
<dbReference type="eggNOG" id="arCOG00721">
    <property type="taxonomic scope" value="Archaea"/>
</dbReference>
<dbReference type="GO" id="GO:0016787">
    <property type="term" value="F:hydrolase activity"/>
    <property type="evidence" value="ECO:0007669"/>
    <property type="project" value="UniProtKB-KW"/>
</dbReference>
<dbReference type="Gene3D" id="3.40.50.1010">
    <property type="entry name" value="5'-nuclease"/>
    <property type="match status" value="1"/>
</dbReference>
<dbReference type="InterPro" id="IPR002716">
    <property type="entry name" value="PIN_dom"/>
</dbReference>
<evidence type="ECO:0000256" key="1">
    <source>
        <dbReference type="ARBA" id="ARBA00022722"/>
    </source>
</evidence>
<dbReference type="STRING" id="521011.Mpal_2697"/>
<name>B8GFS8_METPE</name>
<dbReference type="HOGENOM" id="CLU_109674_1_0_2"/>
<dbReference type="Pfam" id="PF17146">
    <property type="entry name" value="PIN_6"/>
    <property type="match status" value="1"/>
</dbReference>
<dbReference type="GO" id="GO:0030688">
    <property type="term" value="C:preribosome, small subunit precursor"/>
    <property type="evidence" value="ECO:0007669"/>
    <property type="project" value="TreeGrafter"/>
</dbReference>
<evidence type="ECO:0000256" key="2">
    <source>
        <dbReference type="ARBA" id="ARBA00022723"/>
    </source>
</evidence>